<protein>
    <submittedName>
        <fullName evidence="3">Activator of HSP90 ATPase</fullName>
    </submittedName>
</protein>
<gene>
    <name evidence="3" type="ORF">GCM10007423_09150</name>
</gene>
<sequence length="148" mass="17130">MSRDLNASLSVAQSAQNVFNAVNNVRGWWSERIEGVTDQIDQEFTYQRKELHKCTMKIVEHVPDRKVVWLVLDNYFSFTQDQSEWIGTRVEFEISESGGKTDLNFTHHGLGPEHECYNICFDAWTFYITESLRDLITKGVGQPNPLVE</sequence>
<evidence type="ECO:0000256" key="1">
    <source>
        <dbReference type="ARBA" id="ARBA00006817"/>
    </source>
</evidence>
<evidence type="ECO:0000313" key="3">
    <source>
        <dbReference type="EMBL" id="GGH25150.1"/>
    </source>
</evidence>
<name>A0ABQ1YHS5_9BACT</name>
<proteinExistence type="inferred from homology"/>
<reference evidence="4" key="1">
    <citation type="journal article" date="2019" name="Int. J. Syst. Evol. Microbiol.">
        <title>The Global Catalogue of Microorganisms (GCM) 10K type strain sequencing project: providing services to taxonomists for standard genome sequencing and annotation.</title>
        <authorList>
            <consortium name="The Broad Institute Genomics Platform"/>
            <consortium name="The Broad Institute Genome Sequencing Center for Infectious Disease"/>
            <person name="Wu L."/>
            <person name="Ma J."/>
        </authorList>
    </citation>
    <scope>NUCLEOTIDE SEQUENCE [LARGE SCALE GENOMIC DNA]</scope>
    <source>
        <strain evidence="4">CGMCC 1.15288</strain>
    </source>
</reference>
<dbReference type="RefSeq" id="WP_188929098.1">
    <property type="nucleotide sequence ID" value="NZ_BMIA01000001.1"/>
</dbReference>
<evidence type="ECO:0000313" key="4">
    <source>
        <dbReference type="Proteomes" id="UP000600214"/>
    </source>
</evidence>
<dbReference type="Proteomes" id="UP000600214">
    <property type="component" value="Unassembled WGS sequence"/>
</dbReference>
<dbReference type="EMBL" id="BMIA01000001">
    <property type="protein sequence ID" value="GGH25150.1"/>
    <property type="molecule type" value="Genomic_DNA"/>
</dbReference>
<dbReference type="Gene3D" id="3.30.530.20">
    <property type="match status" value="1"/>
</dbReference>
<accession>A0ABQ1YHS5</accession>
<dbReference type="Pfam" id="PF08327">
    <property type="entry name" value="AHSA1"/>
    <property type="match status" value="1"/>
</dbReference>
<dbReference type="SUPFAM" id="SSF55961">
    <property type="entry name" value="Bet v1-like"/>
    <property type="match status" value="1"/>
</dbReference>
<feature type="domain" description="Activator of Hsp90 ATPase homologue 1/2-like C-terminal" evidence="2">
    <location>
        <begin position="25"/>
        <end position="135"/>
    </location>
</feature>
<keyword evidence="4" id="KW-1185">Reference proteome</keyword>
<evidence type="ECO:0000259" key="2">
    <source>
        <dbReference type="Pfam" id="PF08327"/>
    </source>
</evidence>
<dbReference type="InterPro" id="IPR023393">
    <property type="entry name" value="START-like_dom_sf"/>
</dbReference>
<dbReference type="InterPro" id="IPR013538">
    <property type="entry name" value="ASHA1/2-like_C"/>
</dbReference>
<comment type="similarity">
    <text evidence="1">Belongs to the AHA1 family.</text>
</comment>
<organism evidence="3 4">
    <name type="scientific">Dyadobacter endophyticus</name>
    <dbReference type="NCBI Taxonomy" id="1749036"/>
    <lineage>
        <taxon>Bacteria</taxon>
        <taxon>Pseudomonadati</taxon>
        <taxon>Bacteroidota</taxon>
        <taxon>Cytophagia</taxon>
        <taxon>Cytophagales</taxon>
        <taxon>Spirosomataceae</taxon>
        <taxon>Dyadobacter</taxon>
    </lineage>
</organism>
<comment type="caution">
    <text evidence="3">The sequence shown here is derived from an EMBL/GenBank/DDBJ whole genome shotgun (WGS) entry which is preliminary data.</text>
</comment>